<dbReference type="InterPro" id="IPR013563">
    <property type="entry name" value="Oligopep_ABC_C"/>
</dbReference>
<dbReference type="Pfam" id="PF00005">
    <property type="entry name" value="ABC_tran"/>
    <property type="match status" value="1"/>
</dbReference>
<organism evidence="8 9">
    <name type="scientific">Paraburkholderia susongensis</name>
    <dbReference type="NCBI Taxonomy" id="1515439"/>
    <lineage>
        <taxon>Bacteria</taxon>
        <taxon>Pseudomonadati</taxon>
        <taxon>Pseudomonadota</taxon>
        <taxon>Betaproteobacteria</taxon>
        <taxon>Burkholderiales</taxon>
        <taxon>Burkholderiaceae</taxon>
        <taxon>Paraburkholderia</taxon>
    </lineage>
</organism>
<evidence type="ECO:0000256" key="2">
    <source>
        <dbReference type="ARBA" id="ARBA00022448"/>
    </source>
</evidence>
<protein>
    <submittedName>
        <fullName evidence="8">Oligopeptide transport system ATP-binding protein</fullName>
    </submittedName>
</protein>
<dbReference type="RefSeq" id="WP_085488341.1">
    <property type="nucleotide sequence ID" value="NZ_FXAT01000010.1"/>
</dbReference>
<evidence type="ECO:0000313" key="9">
    <source>
        <dbReference type="Proteomes" id="UP000193228"/>
    </source>
</evidence>
<dbReference type="PROSITE" id="PS00211">
    <property type="entry name" value="ABC_TRANSPORTER_1"/>
    <property type="match status" value="1"/>
</dbReference>
<evidence type="ECO:0000256" key="5">
    <source>
        <dbReference type="ARBA" id="ARBA00022741"/>
    </source>
</evidence>
<keyword evidence="6 8" id="KW-0067">ATP-binding</keyword>
<dbReference type="PROSITE" id="PS50893">
    <property type="entry name" value="ABC_TRANSPORTER_2"/>
    <property type="match status" value="1"/>
</dbReference>
<dbReference type="InterPro" id="IPR050319">
    <property type="entry name" value="ABC_transp_ATP-bind"/>
</dbReference>
<evidence type="ECO:0000259" key="7">
    <source>
        <dbReference type="PROSITE" id="PS50893"/>
    </source>
</evidence>
<keyword evidence="2" id="KW-0813">Transport</keyword>
<name>A0A1X7LXR2_9BURK</name>
<dbReference type="AlphaFoldDB" id="A0A1X7LXR2"/>
<dbReference type="OrthoDB" id="9802772at2"/>
<dbReference type="InterPro" id="IPR017871">
    <property type="entry name" value="ABC_transporter-like_CS"/>
</dbReference>
<dbReference type="InterPro" id="IPR027417">
    <property type="entry name" value="P-loop_NTPase"/>
</dbReference>
<evidence type="ECO:0000256" key="1">
    <source>
        <dbReference type="ARBA" id="ARBA00005417"/>
    </source>
</evidence>
<keyword evidence="4" id="KW-0997">Cell inner membrane</keyword>
<dbReference type="EMBL" id="FXAT01000010">
    <property type="protein sequence ID" value="SMG58083.1"/>
    <property type="molecule type" value="Genomic_DNA"/>
</dbReference>
<keyword evidence="3" id="KW-1003">Cell membrane</keyword>
<dbReference type="CDD" id="cd03257">
    <property type="entry name" value="ABC_NikE_OppD_transporters"/>
    <property type="match status" value="1"/>
</dbReference>
<evidence type="ECO:0000256" key="6">
    <source>
        <dbReference type="ARBA" id="ARBA00022840"/>
    </source>
</evidence>
<feature type="domain" description="ABC transporter" evidence="7">
    <location>
        <begin position="3"/>
        <end position="248"/>
    </location>
</feature>
<keyword evidence="5" id="KW-0547">Nucleotide-binding</keyword>
<comment type="similarity">
    <text evidence="1">Belongs to the ABC transporter superfamily.</text>
</comment>
<dbReference type="InterPro" id="IPR003593">
    <property type="entry name" value="AAA+_ATPase"/>
</dbReference>
<dbReference type="STRING" id="1515439.SAMN06265784_110200"/>
<reference evidence="9" key="1">
    <citation type="submission" date="2017-04" db="EMBL/GenBank/DDBJ databases">
        <authorList>
            <person name="Varghese N."/>
            <person name="Submissions S."/>
        </authorList>
    </citation>
    <scope>NUCLEOTIDE SEQUENCE [LARGE SCALE GENOMIC DNA]</scope>
    <source>
        <strain evidence="9">LMG 29540</strain>
    </source>
</reference>
<dbReference type="SMART" id="SM00382">
    <property type="entry name" value="AAA"/>
    <property type="match status" value="1"/>
</dbReference>
<accession>A0A1X7LXR2</accession>
<dbReference type="Proteomes" id="UP000193228">
    <property type="component" value="Unassembled WGS sequence"/>
</dbReference>
<gene>
    <name evidence="8" type="ORF">SAMN06265784_110200</name>
</gene>
<sequence>MLFELNHLSKSFADGRRARAIALDDVSLSVDAGEAIGLVGESGSGKTTLIRCALRLLMPDSGSVVYDGMNVVDAGRAELRRFRREVQPVFQDPFASLNPRMNVEQLVGEGLIVHGIEKRAAKRRDIVVETLEMVGLGARDLPRYTQSFSGGQRQRIAIARALAIRPRLLICDEPVSALDVSVQAQVINLLQDMQRALGLTILFIAHDLAVVRHFCERIYVLHHGRVVESGDRASVFDSPRHPYTQALLGAMPIPDPVAARERRALRKLNRLALNGAAFAMESK</sequence>
<dbReference type="SUPFAM" id="SSF52540">
    <property type="entry name" value="P-loop containing nucleoside triphosphate hydrolases"/>
    <property type="match status" value="1"/>
</dbReference>
<keyword evidence="4" id="KW-0472">Membrane</keyword>
<dbReference type="GO" id="GO:0005524">
    <property type="term" value="F:ATP binding"/>
    <property type="evidence" value="ECO:0007669"/>
    <property type="project" value="UniProtKB-KW"/>
</dbReference>
<dbReference type="PANTHER" id="PTHR43776:SF7">
    <property type="entry name" value="D,D-DIPEPTIDE TRANSPORT ATP-BINDING PROTEIN DDPF-RELATED"/>
    <property type="match status" value="1"/>
</dbReference>
<dbReference type="PANTHER" id="PTHR43776">
    <property type="entry name" value="TRANSPORT ATP-BINDING PROTEIN"/>
    <property type="match status" value="1"/>
</dbReference>
<dbReference type="GO" id="GO:0055085">
    <property type="term" value="P:transmembrane transport"/>
    <property type="evidence" value="ECO:0007669"/>
    <property type="project" value="UniProtKB-ARBA"/>
</dbReference>
<dbReference type="GO" id="GO:0015833">
    <property type="term" value="P:peptide transport"/>
    <property type="evidence" value="ECO:0007669"/>
    <property type="project" value="InterPro"/>
</dbReference>
<dbReference type="GO" id="GO:0016887">
    <property type="term" value="F:ATP hydrolysis activity"/>
    <property type="evidence" value="ECO:0007669"/>
    <property type="project" value="InterPro"/>
</dbReference>
<dbReference type="Pfam" id="PF08352">
    <property type="entry name" value="oligo_HPY"/>
    <property type="match status" value="1"/>
</dbReference>
<evidence type="ECO:0000256" key="4">
    <source>
        <dbReference type="ARBA" id="ARBA00022519"/>
    </source>
</evidence>
<evidence type="ECO:0000256" key="3">
    <source>
        <dbReference type="ARBA" id="ARBA00022475"/>
    </source>
</evidence>
<dbReference type="Gene3D" id="3.40.50.300">
    <property type="entry name" value="P-loop containing nucleotide triphosphate hydrolases"/>
    <property type="match status" value="1"/>
</dbReference>
<proteinExistence type="inferred from homology"/>
<dbReference type="InterPro" id="IPR003439">
    <property type="entry name" value="ABC_transporter-like_ATP-bd"/>
</dbReference>
<keyword evidence="9" id="KW-1185">Reference proteome</keyword>
<evidence type="ECO:0000313" key="8">
    <source>
        <dbReference type="EMBL" id="SMG58083.1"/>
    </source>
</evidence>